<feature type="transmembrane region" description="Helical" evidence="7">
    <location>
        <begin position="266"/>
        <end position="285"/>
    </location>
</feature>
<feature type="transmembrane region" description="Helical" evidence="7">
    <location>
        <begin position="25"/>
        <end position="44"/>
    </location>
</feature>
<sequence>MDWRTRLRAMRMDVTPLRESRDYRLLFAAGSVFYLGSMVAYVAVPFAIYDLTGSNFMVGLVGLVELVPLVVFGLYGGALADHVDRRRLLVSTGAAQVVLMALFAWNAFSASPRVWVIFVLAALYAAVSSMQRPSREALEPRTVRHDQIAAANALSSFAMQLGVLLGPMTGGLLVAYVGVGWCFLVGMAGYVVATLLYALMRPYPHDGETTPPSLRGIQEGLTYALRRRDLLGTYVVDIAAMMLAIPVVLFPALAHEVFERPELLGLLYSAETVGAMVATALSGWVGRVHHHGRAIVIAASAYGACIALAGLMPSFWLCCVFLALSGAADMVSGVFRSTVWNQTIPDTMRGRLAGIEMLSYSLGPMVGETRAGFVADAWSVRGSIVSGGAACVGGVLLTAAALRDFWGYDARTDPYAVAERDRRAAQAAAAEGSPG</sequence>
<evidence type="ECO:0000256" key="3">
    <source>
        <dbReference type="ARBA" id="ARBA00022475"/>
    </source>
</evidence>
<evidence type="ECO:0000313" key="9">
    <source>
        <dbReference type="EMBL" id="MCF6376090.1"/>
    </source>
</evidence>
<evidence type="ECO:0000256" key="5">
    <source>
        <dbReference type="ARBA" id="ARBA00022989"/>
    </source>
</evidence>
<feature type="domain" description="Major facilitator superfamily (MFS) profile" evidence="8">
    <location>
        <begin position="225"/>
        <end position="435"/>
    </location>
</feature>
<feature type="transmembrane region" description="Helical" evidence="7">
    <location>
        <begin position="88"/>
        <end position="108"/>
    </location>
</feature>
<dbReference type="RefSeq" id="WP_236397433.1">
    <property type="nucleotide sequence ID" value="NZ_JAKJHZ010000001.1"/>
</dbReference>
<organism evidence="9 10">
    <name type="scientific">Nocardioides potassii</name>
    <dbReference type="NCBI Taxonomy" id="2911371"/>
    <lineage>
        <taxon>Bacteria</taxon>
        <taxon>Bacillati</taxon>
        <taxon>Actinomycetota</taxon>
        <taxon>Actinomycetes</taxon>
        <taxon>Propionibacteriales</taxon>
        <taxon>Nocardioidaceae</taxon>
        <taxon>Nocardioides</taxon>
    </lineage>
</organism>
<evidence type="ECO:0000256" key="7">
    <source>
        <dbReference type="SAM" id="Phobius"/>
    </source>
</evidence>
<dbReference type="Gene3D" id="1.20.1250.20">
    <property type="entry name" value="MFS general substrate transporter like domains"/>
    <property type="match status" value="1"/>
</dbReference>
<keyword evidence="3" id="KW-1003">Cell membrane</keyword>
<dbReference type="PROSITE" id="PS50850">
    <property type="entry name" value="MFS"/>
    <property type="match status" value="1"/>
</dbReference>
<reference evidence="9 10" key="1">
    <citation type="submission" date="2022-01" db="EMBL/GenBank/DDBJ databases">
        <title>Nocardioides sp. nov., an actinomycete isolated from mining soil.</title>
        <authorList>
            <person name="Liu L."/>
        </authorList>
    </citation>
    <scope>NUCLEOTIDE SEQUENCE [LARGE SCALE GENOMIC DNA]</scope>
    <source>
        <strain evidence="9 10">KLBMP 9356</strain>
    </source>
</reference>
<dbReference type="InterPro" id="IPR010290">
    <property type="entry name" value="TM_effector"/>
</dbReference>
<dbReference type="PANTHER" id="PTHR23513">
    <property type="entry name" value="INTEGRAL MEMBRANE EFFLUX PROTEIN-RELATED"/>
    <property type="match status" value="1"/>
</dbReference>
<protein>
    <submittedName>
        <fullName evidence="9">MFS transporter</fullName>
    </submittedName>
</protein>
<dbReference type="InterPro" id="IPR036259">
    <property type="entry name" value="MFS_trans_sf"/>
</dbReference>
<feature type="transmembrane region" description="Helical" evidence="7">
    <location>
        <begin position="56"/>
        <end position="76"/>
    </location>
</feature>
<name>A0ABS9H4A9_9ACTN</name>
<evidence type="ECO:0000256" key="1">
    <source>
        <dbReference type="ARBA" id="ARBA00004429"/>
    </source>
</evidence>
<feature type="transmembrane region" description="Helical" evidence="7">
    <location>
        <begin position="234"/>
        <end position="254"/>
    </location>
</feature>
<evidence type="ECO:0000256" key="6">
    <source>
        <dbReference type="ARBA" id="ARBA00023136"/>
    </source>
</evidence>
<keyword evidence="6 7" id="KW-0472">Membrane</keyword>
<dbReference type="SUPFAM" id="SSF103473">
    <property type="entry name" value="MFS general substrate transporter"/>
    <property type="match status" value="1"/>
</dbReference>
<comment type="caution">
    <text evidence="9">The sequence shown here is derived from an EMBL/GenBank/DDBJ whole genome shotgun (WGS) entry which is preliminary data.</text>
</comment>
<keyword evidence="4 7" id="KW-0812">Transmembrane</keyword>
<dbReference type="InterPro" id="IPR020846">
    <property type="entry name" value="MFS_dom"/>
</dbReference>
<dbReference type="CDD" id="cd06173">
    <property type="entry name" value="MFS_MefA_like"/>
    <property type="match status" value="1"/>
</dbReference>
<evidence type="ECO:0000259" key="8">
    <source>
        <dbReference type="PROSITE" id="PS50850"/>
    </source>
</evidence>
<feature type="transmembrane region" description="Helical" evidence="7">
    <location>
        <begin position="174"/>
        <end position="199"/>
    </location>
</feature>
<keyword evidence="5 7" id="KW-1133">Transmembrane helix</keyword>
<dbReference type="Proteomes" id="UP001201161">
    <property type="component" value="Unassembled WGS sequence"/>
</dbReference>
<dbReference type="Pfam" id="PF05977">
    <property type="entry name" value="MFS_3"/>
    <property type="match status" value="1"/>
</dbReference>
<evidence type="ECO:0000256" key="2">
    <source>
        <dbReference type="ARBA" id="ARBA00022448"/>
    </source>
</evidence>
<evidence type="ECO:0000313" key="10">
    <source>
        <dbReference type="Proteomes" id="UP001201161"/>
    </source>
</evidence>
<gene>
    <name evidence="9" type="ORF">L2K70_00555</name>
</gene>
<feature type="transmembrane region" description="Helical" evidence="7">
    <location>
        <begin position="150"/>
        <end position="168"/>
    </location>
</feature>
<keyword evidence="2" id="KW-0813">Transport</keyword>
<comment type="subcellular location">
    <subcellularLocation>
        <location evidence="1">Cell inner membrane</location>
        <topology evidence="1">Multi-pass membrane protein</topology>
    </subcellularLocation>
</comment>
<feature type="transmembrane region" description="Helical" evidence="7">
    <location>
        <begin position="297"/>
        <end position="324"/>
    </location>
</feature>
<accession>A0ABS9H4A9</accession>
<dbReference type="PANTHER" id="PTHR23513:SF9">
    <property type="entry name" value="ENTEROBACTIN EXPORTER ENTS"/>
    <property type="match status" value="1"/>
</dbReference>
<feature type="transmembrane region" description="Helical" evidence="7">
    <location>
        <begin position="384"/>
        <end position="402"/>
    </location>
</feature>
<proteinExistence type="predicted"/>
<feature type="transmembrane region" description="Helical" evidence="7">
    <location>
        <begin position="114"/>
        <end position="130"/>
    </location>
</feature>
<evidence type="ECO:0000256" key="4">
    <source>
        <dbReference type="ARBA" id="ARBA00022692"/>
    </source>
</evidence>
<dbReference type="EMBL" id="JAKJHZ010000001">
    <property type="protein sequence ID" value="MCF6376090.1"/>
    <property type="molecule type" value="Genomic_DNA"/>
</dbReference>
<keyword evidence="10" id="KW-1185">Reference proteome</keyword>